<dbReference type="SUPFAM" id="SSF55729">
    <property type="entry name" value="Acyl-CoA N-acyltransferases (Nat)"/>
    <property type="match status" value="1"/>
</dbReference>
<evidence type="ECO:0000256" key="1">
    <source>
        <dbReference type="ARBA" id="ARBA00022679"/>
    </source>
</evidence>
<dbReference type="GO" id="GO:0008999">
    <property type="term" value="F:protein-N-terminal-alanine acetyltransferase activity"/>
    <property type="evidence" value="ECO:0007669"/>
    <property type="project" value="TreeGrafter"/>
</dbReference>
<feature type="domain" description="N-acetyltransferase" evidence="4">
    <location>
        <begin position="35"/>
        <end position="185"/>
    </location>
</feature>
<dbReference type="InterPro" id="IPR000182">
    <property type="entry name" value="GNAT_dom"/>
</dbReference>
<dbReference type="RefSeq" id="WP_210804419.1">
    <property type="nucleotide sequence ID" value="NZ_JAGQDE010000037.1"/>
</dbReference>
<evidence type="ECO:0000259" key="4">
    <source>
        <dbReference type="PROSITE" id="PS51186"/>
    </source>
</evidence>
<protein>
    <submittedName>
        <fullName evidence="5">GNAT family N-acetyltransferase</fullName>
        <ecNumber evidence="5">2.3.1.-</ecNumber>
    </submittedName>
</protein>
<comment type="caution">
    <text evidence="5">The sequence shown here is derived from an EMBL/GenBank/DDBJ whole genome shotgun (WGS) entry which is preliminary data.</text>
</comment>
<evidence type="ECO:0000256" key="3">
    <source>
        <dbReference type="ARBA" id="ARBA00038502"/>
    </source>
</evidence>
<sequence>MTAAAERLDTPRLRLQAPSAGLAPALLSFHRRNVAHLAPWDPPMPTGFLTLETQALRIEQAKGAFERGEALRWWLQPVDDPLTIIGVIGLSQIARGAFHSAALGYAIDAAHQGQGLMSEALQAVLAEAFGERVALHRVQAAVRPDNQRSLALLARLGFESIGLARDYLFIDGAWRDHGLWQRLNPDFRVPMDWRQASDSAR</sequence>
<dbReference type="PROSITE" id="PS51186">
    <property type="entry name" value="GNAT"/>
    <property type="match status" value="1"/>
</dbReference>
<proteinExistence type="inferred from homology"/>
<gene>
    <name evidence="5" type="ORF">KAK06_22535</name>
</gene>
<evidence type="ECO:0000313" key="6">
    <source>
        <dbReference type="Proteomes" id="UP000678374"/>
    </source>
</evidence>
<keyword evidence="1 5" id="KW-0808">Transferase</keyword>
<keyword evidence="6" id="KW-1185">Reference proteome</keyword>
<evidence type="ECO:0000313" key="5">
    <source>
        <dbReference type="EMBL" id="MBQ0961732.1"/>
    </source>
</evidence>
<dbReference type="InterPro" id="IPR051531">
    <property type="entry name" value="N-acetyltransferase"/>
</dbReference>
<evidence type="ECO:0000256" key="2">
    <source>
        <dbReference type="ARBA" id="ARBA00023315"/>
    </source>
</evidence>
<dbReference type="AlphaFoldDB" id="A0A940YRV0"/>
<dbReference type="PANTHER" id="PTHR43792">
    <property type="entry name" value="GNAT FAMILY, PUTATIVE (AFU_ORTHOLOGUE AFUA_3G00765)-RELATED-RELATED"/>
    <property type="match status" value="1"/>
</dbReference>
<keyword evidence="2 5" id="KW-0012">Acyltransferase</keyword>
<dbReference type="PANTHER" id="PTHR43792:SF8">
    <property type="entry name" value="[RIBOSOMAL PROTEIN US5]-ALANINE N-ACETYLTRANSFERASE"/>
    <property type="match status" value="1"/>
</dbReference>
<dbReference type="EMBL" id="JAGQDE010000037">
    <property type="protein sequence ID" value="MBQ0961732.1"/>
    <property type="molecule type" value="Genomic_DNA"/>
</dbReference>
<dbReference type="EC" id="2.3.1.-" evidence="5"/>
<dbReference type="InterPro" id="IPR016181">
    <property type="entry name" value="Acyl_CoA_acyltransferase"/>
</dbReference>
<name>A0A940YRV0_9BURK</name>
<organism evidence="5 6">
    <name type="scientific">Ideonella aquatica</name>
    <dbReference type="NCBI Taxonomy" id="2824119"/>
    <lineage>
        <taxon>Bacteria</taxon>
        <taxon>Pseudomonadati</taxon>
        <taxon>Pseudomonadota</taxon>
        <taxon>Betaproteobacteria</taxon>
        <taxon>Burkholderiales</taxon>
        <taxon>Sphaerotilaceae</taxon>
        <taxon>Ideonella</taxon>
    </lineage>
</organism>
<dbReference type="Gene3D" id="3.40.630.30">
    <property type="match status" value="1"/>
</dbReference>
<dbReference type="Proteomes" id="UP000678374">
    <property type="component" value="Unassembled WGS sequence"/>
</dbReference>
<accession>A0A940YRV0</accession>
<reference evidence="5" key="1">
    <citation type="submission" date="2021-04" db="EMBL/GenBank/DDBJ databases">
        <title>The genome sequence of Ideonella sp. 4Y11.</title>
        <authorList>
            <person name="Liu Y."/>
        </authorList>
    </citation>
    <scope>NUCLEOTIDE SEQUENCE</scope>
    <source>
        <strain evidence="5">4Y11</strain>
    </source>
</reference>
<comment type="similarity">
    <text evidence="3">Belongs to the acetyltransferase family. RimJ subfamily.</text>
</comment>
<dbReference type="Pfam" id="PF13302">
    <property type="entry name" value="Acetyltransf_3"/>
    <property type="match status" value="1"/>
</dbReference>
<dbReference type="GO" id="GO:0005737">
    <property type="term" value="C:cytoplasm"/>
    <property type="evidence" value="ECO:0007669"/>
    <property type="project" value="TreeGrafter"/>
</dbReference>